<sequence length="568" mass="64394">MNTNELSQEVNVIYNAFSPLLELTGDDFENLLVLDLAKIGIICGFSDGDFDHKELYVYSLMIGLVRKSQDILSELYWWDSSEEVRNFYEKTVLDLFETVIEDKDYKFYIPSVIRSIDENNGTDFFDPFVNAMYRFAQVIVKADGTVSAKEIESLKLAWHLLNKEEDIETQEEEVSLTDELEEESLDEVLNHLSELIGMQNVKDEVESLANFLKIQKVRLERGMIKTPLSLHAVFCGPPGTGKTTVARLLGKVYKSLGLLSKGHLVETDRAGLVAGYVGHTALKVKELIDSALDGVLFIDEAYTLKPHDGTNDFGQEAIDTLLKYMEDYRDRLVVVVAGYPDEMTRFIESNPGLKSRFNRYFYFQNYIPEELSAMFEQRCVNSHLQLTNTARESLKNTFNILYTNRDRMFGNGRLVRNIFEKVLEKQANRIARIPSITDAILATIQPEDIPSLESLGIHQQKESKISAPQQNILELAKKGDPQAIAALMNRSLKPKGITAKANLKNDCLQVMVEAEQVPEVQAMASLIQKGMTSLGVESIERVRLYGRRRGDELPSWSHEFDLVANPFS</sequence>
<dbReference type="SMART" id="SM00382">
    <property type="entry name" value="AAA"/>
    <property type="match status" value="1"/>
</dbReference>
<evidence type="ECO:0000256" key="2">
    <source>
        <dbReference type="ARBA" id="ARBA00022741"/>
    </source>
</evidence>
<dbReference type="CDD" id="cd00009">
    <property type="entry name" value="AAA"/>
    <property type="match status" value="1"/>
</dbReference>
<dbReference type="RefSeq" id="WP_199298965.1">
    <property type="nucleotide sequence ID" value="NZ_JAMPKM010000002.1"/>
</dbReference>
<dbReference type="PRINTS" id="PR00819">
    <property type="entry name" value="CBXCFQXSUPER"/>
</dbReference>
<keyword evidence="6" id="KW-1185">Reference proteome</keyword>
<dbReference type="PANTHER" id="PTHR43392:SF2">
    <property type="entry name" value="AAA-TYPE ATPASE FAMILY PROTEIN _ ANKYRIN REPEAT FAMILY PROTEIN"/>
    <property type="match status" value="1"/>
</dbReference>
<keyword evidence="3" id="KW-0067">ATP-binding</keyword>
<reference evidence="5 6" key="1">
    <citation type="submission" date="2022-04" db="EMBL/GenBank/DDBJ databases">
        <title>Positive selection, recombination, and allopatry shape intraspecific diversity of widespread and dominant cyanobacteria.</title>
        <authorList>
            <person name="Wei J."/>
            <person name="Shu W."/>
            <person name="Hu C."/>
        </authorList>
    </citation>
    <scope>NUCLEOTIDE SEQUENCE [LARGE SCALE GENOMIC DNA]</scope>
    <source>
        <strain evidence="5 6">GB2-A4</strain>
    </source>
</reference>
<evidence type="ECO:0000256" key="3">
    <source>
        <dbReference type="ARBA" id="ARBA00022840"/>
    </source>
</evidence>
<comment type="caution">
    <text evidence="5">The sequence shown here is derived from an EMBL/GenBank/DDBJ whole genome shotgun (WGS) entry which is preliminary data.</text>
</comment>
<protein>
    <submittedName>
        <fullName evidence="5">AAA family ATPase</fullName>
    </submittedName>
</protein>
<dbReference type="Pfam" id="PF17866">
    <property type="entry name" value="AAA_lid_6"/>
    <property type="match status" value="1"/>
</dbReference>
<evidence type="ECO:0000259" key="4">
    <source>
        <dbReference type="SMART" id="SM00382"/>
    </source>
</evidence>
<accession>A0ABV0J3E7</accession>
<organism evidence="5 6">
    <name type="scientific">Trichocoleus desertorum GB2-A4</name>
    <dbReference type="NCBI Taxonomy" id="2933944"/>
    <lineage>
        <taxon>Bacteria</taxon>
        <taxon>Bacillati</taxon>
        <taxon>Cyanobacteriota</taxon>
        <taxon>Cyanophyceae</taxon>
        <taxon>Leptolyngbyales</taxon>
        <taxon>Trichocoleusaceae</taxon>
        <taxon>Trichocoleus</taxon>
    </lineage>
</organism>
<keyword evidence="2" id="KW-0547">Nucleotide-binding</keyword>
<dbReference type="Pfam" id="PF00004">
    <property type="entry name" value="AAA"/>
    <property type="match status" value="1"/>
</dbReference>
<dbReference type="InterPro" id="IPR027417">
    <property type="entry name" value="P-loop_NTPase"/>
</dbReference>
<dbReference type="InterPro" id="IPR000641">
    <property type="entry name" value="CbxX/CfxQ"/>
</dbReference>
<dbReference type="Gene3D" id="3.40.50.300">
    <property type="entry name" value="P-loop containing nucleotide triphosphate hydrolases"/>
    <property type="match status" value="1"/>
</dbReference>
<dbReference type="InterPro" id="IPR003593">
    <property type="entry name" value="AAA+_ATPase"/>
</dbReference>
<proteinExistence type="inferred from homology"/>
<dbReference type="EMBL" id="JAMPKM010000002">
    <property type="protein sequence ID" value="MEP0816299.1"/>
    <property type="molecule type" value="Genomic_DNA"/>
</dbReference>
<gene>
    <name evidence="5" type="ORF">NC998_04220</name>
</gene>
<evidence type="ECO:0000256" key="1">
    <source>
        <dbReference type="ARBA" id="ARBA00010378"/>
    </source>
</evidence>
<feature type="domain" description="AAA+ ATPase" evidence="4">
    <location>
        <begin position="228"/>
        <end position="368"/>
    </location>
</feature>
<dbReference type="PANTHER" id="PTHR43392">
    <property type="entry name" value="AAA-TYPE ATPASE FAMILY PROTEIN / ANKYRIN REPEAT FAMILY PROTEIN"/>
    <property type="match status" value="1"/>
</dbReference>
<dbReference type="InterPro" id="IPR050773">
    <property type="entry name" value="CbxX/CfxQ_RuBisCO_ESX"/>
</dbReference>
<dbReference type="Proteomes" id="UP001464891">
    <property type="component" value="Unassembled WGS sequence"/>
</dbReference>
<dbReference type="InterPro" id="IPR041627">
    <property type="entry name" value="AAA_lid_6"/>
</dbReference>
<dbReference type="SUPFAM" id="SSF52540">
    <property type="entry name" value="P-loop containing nucleoside triphosphate hydrolases"/>
    <property type="match status" value="1"/>
</dbReference>
<dbReference type="Gene3D" id="1.10.8.60">
    <property type="match status" value="1"/>
</dbReference>
<dbReference type="InterPro" id="IPR003959">
    <property type="entry name" value="ATPase_AAA_core"/>
</dbReference>
<comment type="similarity">
    <text evidence="1">Belongs to the CbxX/CfxQ family.</text>
</comment>
<evidence type="ECO:0000313" key="5">
    <source>
        <dbReference type="EMBL" id="MEP0816299.1"/>
    </source>
</evidence>
<evidence type="ECO:0000313" key="6">
    <source>
        <dbReference type="Proteomes" id="UP001464891"/>
    </source>
</evidence>
<name>A0ABV0J3E7_9CYAN</name>